<reference evidence="4 5" key="1">
    <citation type="submission" date="2023-08" db="EMBL/GenBank/DDBJ databases">
        <title>Black Yeasts Isolated from many extreme environments.</title>
        <authorList>
            <person name="Coleine C."/>
            <person name="Stajich J.E."/>
            <person name="Selbmann L."/>
        </authorList>
    </citation>
    <scope>NUCLEOTIDE SEQUENCE [LARGE SCALE GENOMIC DNA]</scope>
    <source>
        <strain evidence="4 5">CCFEE 5885</strain>
    </source>
</reference>
<dbReference type="Proteomes" id="UP001345013">
    <property type="component" value="Unassembled WGS sequence"/>
</dbReference>
<dbReference type="InterPro" id="IPR050523">
    <property type="entry name" value="AKR_Detox_Biosynth"/>
</dbReference>
<name>A0ABR0K842_9EURO</name>
<evidence type="ECO:0000313" key="4">
    <source>
        <dbReference type="EMBL" id="KAK5091925.1"/>
    </source>
</evidence>
<organism evidence="4 5">
    <name type="scientific">Lithohypha guttulata</name>
    <dbReference type="NCBI Taxonomy" id="1690604"/>
    <lineage>
        <taxon>Eukaryota</taxon>
        <taxon>Fungi</taxon>
        <taxon>Dikarya</taxon>
        <taxon>Ascomycota</taxon>
        <taxon>Pezizomycotina</taxon>
        <taxon>Eurotiomycetes</taxon>
        <taxon>Chaetothyriomycetidae</taxon>
        <taxon>Chaetothyriales</taxon>
        <taxon>Trichomeriaceae</taxon>
        <taxon>Lithohypha</taxon>
    </lineage>
</organism>
<keyword evidence="1" id="KW-0560">Oxidoreductase</keyword>
<dbReference type="SUPFAM" id="SSF51430">
    <property type="entry name" value="NAD(P)-linked oxidoreductase"/>
    <property type="match status" value="1"/>
</dbReference>
<dbReference type="Gene3D" id="3.20.20.100">
    <property type="entry name" value="NADP-dependent oxidoreductase domain"/>
    <property type="match status" value="1"/>
</dbReference>
<dbReference type="Pfam" id="PF00248">
    <property type="entry name" value="Aldo_ket_red"/>
    <property type="match status" value="1"/>
</dbReference>
<evidence type="ECO:0000313" key="5">
    <source>
        <dbReference type="Proteomes" id="UP001345013"/>
    </source>
</evidence>
<dbReference type="EMBL" id="JAVRRG010000067">
    <property type="protein sequence ID" value="KAK5091925.1"/>
    <property type="molecule type" value="Genomic_DNA"/>
</dbReference>
<protein>
    <recommendedName>
        <fullName evidence="3">NADP-dependent oxidoreductase domain-containing protein</fullName>
    </recommendedName>
</protein>
<proteinExistence type="inferred from homology"/>
<dbReference type="InterPro" id="IPR023210">
    <property type="entry name" value="NADP_OxRdtase_dom"/>
</dbReference>
<evidence type="ECO:0000256" key="1">
    <source>
        <dbReference type="ARBA" id="ARBA00023002"/>
    </source>
</evidence>
<dbReference type="InterPro" id="IPR036812">
    <property type="entry name" value="NAD(P)_OxRdtase_dom_sf"/>
</dbReference>
<accession>A0ABR0K842</accession>
<dbReference type="CDD" id="cd19075">
    <property type="entry name" value="AKR_AKR7A1-5"/>
    <property type="match status" value="1"/>
</dbReference>
<evidence type="ECO:0000256" key="2">
    <source>
        <dbReference type="ARBA" id="ARBA00038157"/>
    </source>
</evidence>
<keyword evidence="5" id="KW-1185">Reference proteome</keyword>
<dbReference type="PANTHER" id="PTHR43364">
    <property type="entry name" value="NADH-SPECIFIC METHYLGLYOXAL REDUCTASE-RELATED"/>
    <property type="match status" value="1"/>
</dbReference>
<evidence type="ECO:0000259" key="3">
    <source>
        <dbReference type="Pfam" id="PF00248"/>
    </source>
</evidence>
<comment type="similarity">
    <text evidence="2">Belongs to the aldo/keto reductase family. Aldo/keto reductase 2 subfamily.</text>
</comment>
<dbReference type="PANTHER" id="PTHR43364:SF4">
    <property type="entry name" value="NAD(P)-LINKED OXIDOREDUCTASE SUPERFAMILY PROTEIN"/>
    <property type="match status" value="1"/>
</dbReference>
<sequence>MSLPDIIFGTGLFGIYEGSNFDTAEMVQAAVDILRNHGTTGIDTARRYPSQNSGTSEQVLGQADLQDLIIDTKVWSMPGCHTPAELQKSINESFRALNLSKVNILYLHMPDPDTPLQDVCKGMNDIYLQGKFARFGISNFTITQIKQMLDICEAKHYIKPTVYQGAYNALARNAESELLPLLRENGISFYSYWSAAGGAFNSSSTRMADKGPVGDLWRAQYGGAAKYIVKVSDAAARCGLTGHAVALSWVLHHSALRGEHGDAIVFGARTLDQLRQTLEACHAGPLPNQIVDLVEETWDAVKDSAPPYTMFGEKQGESGNAMGALLKR</sequence>
<feature type="domain" description="NADP-dependent oxidoreductase" evidence="3">
    <location>
        <begin position="6"/>
        <end position="298"/>
    </location>
</feature>
<comment type="caution">
    <text evidence="4">The sequence shown here is derived from an EMBL/GenBank/DDBJ whole genome shotgun (WGS) entry which is preliminary data.</text>
</comment>
<gene>
    <name evidence="4" type="ORF">LTR24_005702</name>
</gene>